<gene>
    <name evidence="1" type="ORF">KIL84_004119</name>
</gene>
<feature type="non-terminal residue" evidence="1">
    <location>
        <position position="1"/>
    </location>
</feature>
<reference evidence="1" key="1">
    <citation type="submission" date="2021-09" db="EMBL/GenBank/DDBJ databases">
        <title>The genome of Mauremys mutica provides insights into the evolution of semi-aquatic lifestyle.</title>
        <authorList>
            <person name="Gong S."/>
            <person name="Gao Y."/>
        </authorList>
    </citation>
    <scope>NUCLEOTIDE SEQUENCE</scope>
    <source>
        <strain evidence="1">MM-2020</strain>
        <tissue evidence="1">Muscle</tissue>
    </source>
</reference>
<dbReference type="PANTHER" id="PTHR45710:SF35">
    <property type="entry name" value="C-TYPE LECTIN DOMAIN FAMILY 2 MEMBER D"/>
    <property type="match status" value="1"/>
</dbReference>
<accession>A0A9D3XMZ0</accession>
<proteinExistence type="predicted"/>
<evidence type="ECO:0000313" key="2">
    <source>
        <dbReference type="Proteomes" id="UP000827986"/>
    </source>
</evidence>
<dbReference type="PANTHER" id="PTHR45710">
    <property type="entry name" value="C-TYPE LECTIN DOMAIN-CONTAINING PROTEIN 180"/>
    <property type="match status" value="1"/>
</dbReference>
<dbReference type="Proteomes" id="UP000827986">
    <property type="component" value="Unassembled WGS sequence"/>
</dbReference>
<name>A0A9D3XMZ0_9SAUR</name>
<dbReference type="InterPro" id="IPR016186">
    <property type="entry name" value="C-type_lectin-like/link_sf"/>
</dbReference>
<keyword evidence="2" id="KW-1185">Reference proteome</keyword>
<comment type="caution">
    <text evidence="1">The sequence shown here is derived from an EMBL/GenBank/DDBJ whole genome shotgun (WGS) entry which is preliminary data.</text>
</comment>
<sequence length="68" mass="7594">PRPKFQSTDLGPPTVPCCPDGWVGYRGKCYYFSETEGNWTYSRSNCSSLGASLAGIDSEQDMVYFELK</sequence>
<dbReference type="InterPro" id="IPR016187">
    <property type="entry name" value="CTDL_fold"/>
</dbReference>
<protein>
    <submittedName>
        <fullName evidence="1">Uncharacterized protein</fullName>
    </submittedName>
</protein>
<dbReference type="AlphaFoldDB" id="A0A9D3XMZ0"/>
<evidence type="ECO:0000313" key="1">
    <source>
        <dbReference type="EMBL" id="KAH1182627.1"/>
    </source>
</evidence>
<dbReference type="EMBL" id="JAHDVG010000466">
    <property type="protein sequence ID" value="KAH1182627.1"/>
    <property type="molecule type" value="Genomic_DNA"/>
</dbReference>
<dbReference type="SUPFAM" id="SSF56436">
    <property type="entry name" value="C-type lectin-like"/>
    <property type="match status" value="1"/>
</dbReference>
<organism evidence="1 2">
    <name type="scientific">Mauremys mutica</name>
    <name type="common">yellowpond turtle</name>
    <dbReference type="NCBI Taxonomy" id="74926"/>
    <lineage>
        <taxon>Eukaryota</taxon>
        <taxon>Metazoa</taxon>
        <taxon>Chordata</taxon>
        <taxon>Craniata</taxon>
        <taxon>Vertebrata</taxon>
        <taxon>Euteleostomi</taxon>
        <taxon>Archelosauria</taxon>
        <taxon>Testudinata</taxon>
        <taxon>Testudines</taxon>
        <taxon>Cryptodira</taxon>
        <taxon>Durocryptodira</taxon>
        <taxon>Testudinoidea</taxon>
        <taxon>Geoemydidae</taxon>
        <taxon>Geoemydinae</taxon>
        <taxon>Mauremys</taxon>
    </lineage>
</organism>
<dbReference type="Gene3D" id="3.10.100.10">
    <property type="entry name" value="Mannose-Binding Protein A, subunit A"/>
    <property type="match status" value="1"/>
</dbReference>
<dbReference type="InterPro" id="IPR050828">
    <property type="entry name" value="C-type_lectin/matrix_domain"/>
</dbReference>